<dbReference type="GO" id="GO:0043200">
    <property type="term" value="P:response to amino acid"/>
    <property type="evidence" value="ECO:0007669"/>
    <property type="project" value="TreeGrafter"/>
</dbReference>
<dbReference type="Proteomes" id="UP000265765">
    <property type="component" value="Chromosome"/>
</dbReference>
<dbReference type="GO" id="GO:0043565">
    <property type="term" value="F:sequence-specific DNA binding"/>
    <property type="evidence" value="ECO:0007669"/>
    <property type="project" value="InterPro"/>
</dbReference>
<keyword evidence="1" id="KW-0805">Transcription regulation</keyword>
<protein>
    <submittedName>
        <fullName evidence="6">AsnC family transcriptional regulator</fullName>
    </submittedName>
</protein>
<dbReference type="InterPro" id="IPR036390">
    <property type="entry name" value="WH_DNA-bd_sf"/>
</dbReference>
<dbReference type="PANTHER" id="PTHR30154">
    <property type="entry name" value="LEUCINE-RESPONSIVE REGULATORY PROTEIN"/>
    <property type="match status" value="1"/>
</dbReference>
<dbReference type="RefSeq" id="WP_062237792.1">
    <property type="nucleotide sequence ID" value="NZ_CP032427.1"/>
</dbReference>
<dbReference type="GO" id="GO:0005829">
    <property type="term" value="C:cytosol"/>
    <property type="evidence" value="ECO:0007669"/>
    <property type="project" value="TreeGrafter"/>
</dbReference>
<dbReference type="EMBL" id="CP032427">
    <property type="protein sequence ID" value="AYC37431.1"/>
    <property type="molecule type" value="Genomic_DNA"/>
</dbReference>
<organism evidence="6 7">
    <name type="scientific">Streptomyces griseorubiginosus</name>
    <dbReference type="NCBI Taxonomy" id="67304"/>
    <lineage>
        <taxon>Bacteria</taxon>
        <taxon>Bacillati</taxon>
        <taxon>Actinomycetota</taxon>
        <taxon>Actinomycetes</taxon>
        <taxon>Kitasatosporales</taxon>
        <taxon>Streptomycetaceae</taxon>
        <taxon>Streptomyces</taxon>
    </lineage>
</organism>
<dbReference type="EMBL" id="LMWV01000014">
    <property type="protein sequence ID" value="KUN66587.1"/>
    <property type="molecule type" value="Genomic_DNA"/>
</dbReference>
<dbReference type="Pfam" id="PF01037">
    <property type="entry name" value="AsnC_trans_reg"/>
    <property type="match status" value="1"/>
</dbReference>
<dbReference type="Gene3D" id="3.30.70.920">
    <property type="match status" value="1"/>
</dbReference>
<dbReference type="AlphaFoldDB" id="A0A101S3E2"/>
<dbReference type="OrthoDB" id="3453230at2"/>
<keyword evidence="3" id="KW-0804">Transcription</keyword>
<keyword evidence="2" id="KW-0238">DNA-binding</keyword>
<dbReference type="SMART" id="SM00344">
    <property type="entry name" value="HTH_ASNC"/>
    <property type="match status" value="2"/>
</dbReference>
<evidence type="ECO:0000256" key="1">
    <source>
        <dbReference type="ARBA" id="ARBA00023015"/>
    </source>
</evidence>
<accession>A0A101S3E2</accession>
<dbReference type="Pfam" id="PF13404">
    <property type="entry name" value="HTH_AsnC-type"/>
    <property type="match status" value="2"/>
</dbReference>
<evidence type="ECO:0000313" key="5">
    <source>
        <dbReference type="EMBL" id="AYC37431.1"/>
    </source>
</evidence>
<evidence type="ECO:0000313" key="8">
    <source>
        <dbReference type="Proteomes" id="UP000265765"/>
    </source>
</evidence>
<dbReference type="InterPro" id="IPR019887">
    <property type="entry name" value="Tscrpt_reg_AsnC/Lrp_C"/>
</dbReference>
<evidence type="ECO:0000313" key="7">
    <source>
        <dbReference type="Proteomes" id="UP000054375"/>
    </source>
</evidence>
<evidence type="ECO:0000313" key="6">
    <source>
        <dbReference type="EMBL" id="KUN66587.1"/>
    </source>
</evidence>
<dbReference type="InterPro" id="IPR036388">
    <property type="entry name" value="WH-like_DNA-bd_sf"/>
</dbReference>
<dbReference type="InterPro" id="IPR011008">
    <property type="entry name" value="Dimeric_a/b-barrel"/>
</dbReference>
<proteinExistence type="predicted"/>
<name>A0A101S3E2_9ACTN</name>
<dbReference type="PANTHER" id="PTHR30154:SF34">
    <property type="entry name" value="TRANSCRIPTIONAL REGULATOR AZLB"/>
    <property type="match status" value="1"/>
</dbReference>
<gene>
    <name evidence="6" type="ORF">AQJ54_15255</name>
    <name evidence="5" type="ORF">DWG14_01649</name>
</gene>
<dbReference type="GeneID" id="91280605"/>
<evidence type="ECO:0000256" key="2">
    <source>
        <dbReference type="ARBA" id="ARBA00023125"/>
    </source>
</evidence>
<reference evidence="5 8" key="2">
    <citation type="submission" date="2018-09" db="EMBL/GenBank/DDBJ databases">
        <title>Production of Trimethoprim by Streptomyces sp. 3E-1.</title>
        <authorList>
            <person name="Kang H.J."/>
            <person name="Kim S.B."/>
        </authorList>
    </citation>
    <scope>NUCLEOTIDE SEQUENCE [LARGE SCALE GENOMIC DNA]</scope>
    <source>
        <strain evidence="5 8">3E-1</strain>
    </source>
</reference>
<dbReference type="PROSITE" id="PS50956">
    <property type="entry name" value="HTH_ASNC_2"/>
    <property type="match status" value="1"/>
</dbReference>
<sequence>MQTESHTSSPGFDALDRRLLSALALDGRASFSRVAAVLGVSDQTVARRYRRLCADGGLRVVVMRDAHRLGEDQWMLRVRCAPDSAPAIAEALAKRPDTSWVGLASGGTEVLCMTRPRSSGDHDDLLLGKLPRTPSVMEIRAHQLLHRFYGGAQSWVSKLGALTAAETEALRPRHEAAPGHVRITPDDEPLLAALERDGRAGYPELQRATGLTESAARRRLAALLASGAVFVDSECDPGIFGHPVSALLWITAAPSALHSVGEALAGHPGIAHASAATGPCNIIASVLARNTADLYAYLSGPLGQLEGVRHVDTTVFLRRIKQLTYRERGR</sequence>
<reference evidence="6 7" key="1">
    <citation type="submission" date="2015-10" db="EMBL/GenBank/DDBJ databases">
        <title>Draft genome sequence of Streptomyces griseorubiginosus DSM 40469, type strain for the species Streptomyces griseorubiginosus.</title>
        <authorList>
            <person name="Ruckert C."/>
            <person name="Winkler A."/>
            <person name="Kalinowski J."/>
            <person name="Kampfer P."/>
            <person name="Glaeser S."/>
        </authorList>
    </citation>
    <scope>NUCLEOTIDE SEQUENCE [LARGE SCALE GENOMIC DNA]</scope>
    <source>
        <strain evidence="6 7">DSM 40469</strain>
    </source>
</reference>
<evidence type="ECO:0000256" key="3">
    <source>
        <dbReference type="ARBA" id="ARBA00023163"/>
    </source>
</evidence>
<keyword evidence="7" id="KW-1185">Reference proteome</keyword>
<dbReference type="InterPro" id="IPR000485">
    <property type="entry name" value="AsnC-type_HTH_dom"/>
</dbReference>
<dbReference type="InterPro" id="IPR019888">
    <property type="entry name" value="Tscrpt_reg_AsnC-like"/>
</dbReference>
<dbReference type="Proteomes" id="UP000054375">
    <property type="component" value="Unassembled WGS sequence"/>
</dbReference>
<evidence type="ECO:0000259" key="4">
    <source>
        <dbReference type="PROSITE" id="PS50956"/>
    </source>
</evidence>
<feature type="domain" description="HTH asnC-type" evidence="4">
    <location>
        <begin position="12"/>
        <end position="72"/>
    </location>
</feature>
<dbReference type="Gene3D" id="1.10.10.10">
    <property type="entry name" value="Winged helix-like DNA-binding domain superfamily/Winged helix DNA-binding domain"/>
    <property type="match status" value="2"/>
</dbReference>
<dbReference type="PRINTS" id="PR00033">
    <property type="entry name" value="HTHASNC"/>
</dbReference>
<dbReference type="SUPFAM" id="SSF46785">
    <property type="entry name" value="Winged helix' DNA-binding domain"/>
    <property type="match status" value="1"/>
</dbReference>
<dbReference type="SUPFAM" id="SSF54909">
    <property type="entry name" value="Dimeric alpha+beta barrel"/>
    <property type="match status" value="2"/>
</dbReference>
<dbReference type="KEGG" id="sge:DWG14_01649"/>